<accession>A0A7Y9I7H4</accession>
<comment type="caution">
    <text evidence="1">The sequence shown here is derived from an EMBL/GenBank/DDBJ whole genome shotgun (WGS) entry which is preliminary data.</text>
</comment>
<gene>
    <name evidence="1" type="ORF">BKA15_002750</name>
</gene>
<evidence type="ECO:0000313" key="1">
    <source>
        <dbReference type="EMBL" id="NYE71421.1"/>
    </source>
</evidence>
<dbReference type="Proteomes" id="UP000569914">
    <property type="component" value="Unassembled WGS sequence"/>
</dbReference>
<name>A0A7Y9I7H4_9ACTN</name>
<organism evidence="1 2">
    <name type="scientific">Microlunatus parietis</name>
    <dbReference type="NCBI Taxonomy" id="682979"/>
    <lineage>
        <taxon>Bacteria</taxon>
        <taxon>Bacillati</taxon>
        <taxon>Actinomycetota</taxon>
        <taxon>Actinomycetes</taxon>
        <taxon>Propionibacteriales</taxon>
        <taxon>Propionibacteriaceae</taxon>
        <taxon>Microlunatus</taxon>
    </lineage>
</organism>
<proteinExistence type="predicted"/>
<evidence type="ECO:0000313" key="2">
    <source>
        <dbReference type="Proteomes" id="UP000569914"/>
    </source>
</evidence>
<sequence>MLSTQRVDNWAQSAEQLKAFMDALSATVSAGPYGLPLAWKSYQEMDVELWHDLSAIERELVDMRNTNDDGTLAGANPDSHVVVQAYLDRGSDTDFSDSGQLLNLRATLGHDAEFPSIDGKAEFYVGERKQPALPLQGHDPGWLVQLISTAAASVSADRARIITDSLHDAIADRRILPLGLGVLSLAPHGIDLDLPASLTAYPCPTGYPDGQVIVADLDRAATDPESLVDDLLLLNEALEAAG</sequence>
<dbReference type="EMBL" id="JACCBU010000001">
    <property type="protein sequence ID" value="NYE71421.1"/>
    <property type="molecule type" value="Genomic_DNA"/>
</dbReference>
<reference evidence="1 2" key="1">
    <citation type="submission" date="2020-07" db="EMBL/GenBank/DDBJ databases">
        <title>Sequencing the genomes of 1000 actinobacteria strains.</title>
        <authorList>
            <person name="Klenk H.-P."/>
        </authorList>
    </citation>
    <scope>NUCLEOTIDE SEQUENCE [LARGE SCALE GENOMIC DNA]</scope>
    <source>
        <strain evidence="1 2">DSM 22083</strain>
    </source>
</reference>
<keyword evidence="2" id="KW-1185">Reference proteome</keyword>
<dbReference type="AlphaFoldDB" id="A0A7Y9I7H4"/>
<protein>
    <submittedName>
        <fullName evidence="1">Uncharacterized protein</fullName>
    </submittedName>
</protein>
<dbReference type="RefSeq" id="WP_179751546.1">
    <property type="nucleotide sequence ID" value="NZ_JACCBU010000001.1"/>
</dbReference>